<dbReference type="Gene3D" id="3.10.620.30">
    <property type="match status" value="1"/>
</dbReference>
<feature type="transmembrane region" description="Helical" evidence="2">
    <location>
        <begin position="7"/>
        <end position="26"/>
    </location>
</feature>
<feature type="transmembrane region" description="Helical" evidence="2">
    <location>
        <begin position="115"/>
        <end position="133"/>
    </location>
</feature>
<dbReference type="InterPro" id="IPR052901">
    <property type="entry name" value="Bact_TGase-like"/>
</dbReference>
<feature type="transmembrane region" description="Helical" evidence="2">
    <location>
        <begin position="565"/>
        <end position="590"/>
    </location>
</feature>
<dbReference type="InterPro" id="IPR002931">
    <property type="entry name" value="Transglutaminase-like"/>
</dbReference>
<dbReference type="Proteomes" id="UP000282454">
    <property type="component" value="Unassembled WGS sequence"/>
</dbReference>
<keyword evidence="2" id="KW-0812">Transmembrane</keyword>
<feature type="transmembrane region" description="Helical" evidence="2">
    <location>
        <begin position="32"/>
        <end position="51"/>
    </location>
</feature>
<dbReference type="Pfam" id="PF11992">
    <property type="entry name" value="TgpA_N"/>
    <property type="match status" value="1"/>
</dbReference>
<feature type="transmembrane region" description="Helical" evidence="2">
    <location>
        <begin position="192"/>
        <end position="216"/>
    </location>
</feature>
<accession>A0A421AU57</accession>
<keyword evidence="2" id="KW-0472">Membrane</keyword>
<feature type="transmembrane region" description="Helical" evidence="2">
    <location>
        <begin position="140"/>
        <end position="157"/>
    </location>
</feature>
<dbReference type="PANTHER" id="PTHR42736">
    <property type="entry name" value="PROTEIN-GLUTAMINE GAMMA-GLUTAMYLTRANSFERASE"/>
    <property type="match status" value="1"/>
</dbReference>
<feature type="transmembrane region" description="Helical" evidence="2">
    <location>
        <begin position="58"/>
        <end position="74"/>
    </location>
</feature>
<evidence type="ECO:0000313" key="5">
    <source>
        <dbReference type="Proteomes" id="UP000282454"/>
    </source>
</evidence>
<dbReference type="Pfam" id="PF01841">
    <property type="entry name" value="Transglut_core"/>
    <property type="match status" value="1"/>
</dbReference>
<comment type="caution">
    <text evidence="4">The sequence shown here is derived from an EMBL/GenBank/DDBJ whole genome shotgun (WGS) entry which is preliminary data.</text>
</comment>
<keyword evidence="5" id="KW-1185">Reference proteome</keyword>
<dbReference type="AlphaFoldDB" id="A0A421AU57"/>
<dbReference type="SUPFAM" id="SSF54001">
    <property type="entry name" value="Cysteine proteinases"/>
    <property type="match status" value="1"/>
</dbReference>
<protein>
    <submittedName>
        <fullName evidence="4">Uncharacterized protein DUF4129</fullName>
    </submittedName>
</protein>
<evidence type="ECO:0000256" key="1">
    <source>
        <dbReference type="SAM" id="MobiDB-lite"/>
    </source>
</evidence>
<name>A0A421AU57_9PSEU</name>
<reference evidence="4 5" key="1">
    <citation type="submission" date="2018-10" db="EMBL/GenBank/DDBJ databases">
        <title>Genomic Encyclopedia of Archaeal and Bacterial Type Strains, Phase II (KMG-II): from individual species to whole genera.</title>
        <authorList>
            <person name="Goeker M."/>
        </authorList>
    </citation>
    <scope>NUCLEOTIDE SEQUENCE [LARGE SCALE GENOMIC DNA]</scope>
    <source>
        <strain evidence="4 5">DSM 45657</strain>
    </source>
</reference>
<dbReference type="InterPro" id="IPR038765">
    <property type="entry name" value="Papain-like_cys_pep_sf"/>
</dbReference>
<dbReference type="EMBL" id="RCDD01000012">
    <property type="protein sequence ID" value="RLK53591.1"/>
    <property type="molecule type" value="Genomic_DNA"/>
</dbReference>
<dbReference type="RefSeq" id="WP_121394950.1">
    <property type="nucleotide sequence ID" value="NZ_RCDD01000012.1"/>
</dbReference>
<organism evidence="4 5">
    <name type="scientific">Actinokineospora cianjurensis</name>
    <dbReference type="NCBI Taxonomy" id="585224"/>
    <lineage>
        <taxon>Bacteria</taxon>
        <taxon>Bacillati</taxon>
        <taxon>Actinomycetota</taxon>
        <taxon>Actinomycetes</taxon>
        <taxon>Pseudonocardiales</taxon>
        <taxon>Pseudonocardiaceae</taxon>
        <taxon>Actinokineospora</taxon>
    </lineage>
</organism>
<evidence type="ECO:0000256" key="2">
    <source>
        <dbReference type="SAM" id="Phobius"/>
    </source>
</evidence>
<keyword evidence="2" id="KW-1133">Transmembrane helix</keyword>
<dbReference type="PANTHER" id="PTHR42736:SF1">
    <property type="entry name" value="PROTEIN-GLUTAMINE GAMMA-GLUTAMYLTRANSFERASE"/>
    <property type="match status" value="1"/>
</dbReference>
<evidence type="ECO:0000259" key="3">
    <source>
        <dbReference type="SMART" id="SM00460"/>
    </source>
</evidence>
<evidence type="ECO:0000313" key="4">
    <source>
        <dbReference type="EMBL" id="RLK53591.1"/>
    </source>
</evidence>
<feature type="region of interest" description="Disordered" evidence="1">
    <location>
        <begin position="514"/>
        <end position="561"/>
    </location>
</feature>
<sequence>MRARVAAAAEVVLCLGTVAPGVLLYLDFFATAAYLAPVAVAASTAALAGVWRYGPWRTVGFAVTAFAVAVTWVYRDTTSYGLPTGDTAKAVVGGVASGWTSMLSVGLPADSEPDLVITPVLCTWCAVYAAVAIATRTRQALAPAVPGLIAFVVALLFSKGEPHLLLAAGFVLASLALVLLRSDRFDTAERSGGGLAFGVPVIVCVATLGAAVAWAVPVATGEDRFDPRTLRPPPVTLSTDLTPLARVKAQLREPAPRPLFDIEVDGAEQSLVRTSALDDYDGVTWSSDDPYLFAGTRLSANTAPAAVTVSARVRVEGLPGPFLPTFGRPVSLDVPDRGERRLAFNSRSGVLVCPEPSLRGLTYSFSADADVRDDSLAQSLPGPGSTDLPDDLPTELRQLAKDLTRDATTLYGKVTALERSLRRLPYDLAAAPGHSLARLKTMLVGEPGTSPGAYAEQHAAAFAVLARAIGVPSRVAVGYRLHDPTSGTYHVTSHDAHAWAEVMFADRGWVAFDPTDPTRTESTPPGNPDPAVIAGPAQPNPPTVDPRTTPTGGENGRPGGGWQGLIRATAVVTIGAVALAVSAAVGIACVKAVRSRRRRAAGGAAGVIAAWREILDRFAERGSWPPITSTPQEVAAQLDDEGLAAVAALVTVAIYAPHELDESAAARAWAVEAKYRRPSTPRGVIALVDPRPLLADRRETRQRQAALRALGTV</sequence>
<gene>
    <name evidence="4" type="ORF">CLV68_6664</name>
</gene>
<proteinExistence type="predicted"/>
<feature type="transmembrane region" description="Helical" evidence="2">
    <location>
        <begin position="163"/>
        <end position="180"/>
    </location>
</feature>
<dbReference type="InterPro" id="IPR021878">
    <property type="entry name" value="TgpA_N"/>
</dbReference>
<dbReference type="OrthoDB" id="9804023at2"/>
<feature type="domain" description="Transglutaminase-like" evidence="3">
    <location>
        <begin position="449"/>
        <end position="516"/>
    </location>
</feature>
<dbReference type="SMART" id="SM00460">
    <property type="entry name" value="TGc"/>
    <property type="match status" value="1"/>
</dbReference>